<evidence type="ECO:0000313" key="2">
    <source>
        <dbReference type="EMBL" id="OEU90326.1"/>
    </source>
</evidence>
<proteinExistence type="predicted"/>
<dbReference type="PATRIC" id="fig|933944.5.peg.5564"/>
<dbReference type="InterPro" id="IPR024344">
    <property type="entry name" value="MDMPI_metal-binding"/>
</dbReference>
<keyword evidence="3" id="KW-1185">Reference proteome</keyword>
<dbReference type="OrthoDB" id="5185819at2"/>
<dbReference type="Gene3D" id="1.20.120.450">
    <property type="entry name" value="dinb family like domain"/>
    <property type="match status" value="1"/>
</dbReference>
<dbReference type="InterPro" id="IPR034660">
    <property type="entry name" value="DinB/YfiT-like"/>
</dbReference>
<dbReference type="Proteomes" id="UP000176087">
    <property type="component" value="Unassembled WGS sequence"/>
</dbReference>
<evidence type="ECO:0000259" key="1">
    <source>
        <dbReference type="Pfam" id="PF11716"/>
    </source>
</evidence>
<dbReference type="AlphaFoldDB" id="A0A1E7JQ00"/>
<gene>
    <name evidence="2" type="ORF">AN215_12550</name>
</gene>
<dbReference type="InterPro" id="IPR017520">
    <property type="entry name" value="CHP03086"/>
</dbReference>
<protein>
    <recommendedName>
        <fullName evidence="1">Mycothiol-dependent maleylpyruvate isomerase metal-binding domain-containing protein</fullName>
    </recommendedName>
</protein>
<evidence type="ECO:0000313" key="3">
    <source>
        <dbReference type="Proteomes" id="UP000176087"/>
    </source>
</evidence>
<dbReference type="GO" id="GO:0046872">
    <property type="term" value="F:metal ion binding"/>
    <property type="evidence" value="ECO:0007669"/>
    <property type="project" value="InterPro"/>
</dbReference>
<name>A0A1E7JQ00_9ACTN</name>
<dbReference type="STRING" id="933944.AN215_12550"/>
<accession>A0A1E7JQ00</accession>
<dbReference type="InterPro" id="IPR017517">
    <property type="entry name" value="Maleyloyr_isom"/>
</dbReference>
<feature type="domain" description="Mycothiol-dependent maleylpyruvate isomerase metal-binding" evidence="1">
    <location>
        <begin position="21"/>
        <end position="147"/>
    </location>
</feature>
<comment type="caution">
    <text evidence="2">The sequence shown here is derived from an EMBL/GenBank/DDBJ whole genome shotgun (WGS) entry which is preliminary data.</text>
</comment>
<dbReference type="NCBIfam" id="TIGR03086">
    <property type="entry name" value="TIGR03086 family metal-binding protein"/>
    <property type="match status" value="1"/>
</dbReference>
<sequence length="223" mass="23147">MNAETSAATPDPSSDPRPLFERAADQMTSLFAAVQPGQLTAPTPCEEFDVGGLLSHVVGGTLRIAQAGEGGGPGEVDPEAKVDSGVSGVPEDGWTEPYARARERFAAAWADDAKLDAPVTVPWGTMPGRFAVAGSVMETVTHSWDLAQALGRQDLLDPALATFALGVARRAVPEERGEGIPFGPPVHVPEGADEYGLLAAWLGRTPEAHSTRTQGTPQGGGRG</sequence>
<dbReference type="RefSeq" id="WP_070009182.1">
    <property type="nucleotide sequence ID" value="NZ_LJGS01000036.1"/>
</dbReference>
<reference evidence="2 3" key="1">
    <citation type="journal article" date="2016" name="Front. Microbiol.">
        <title>Comparative Genomics Analysis of Streptomyces Species Reveals Their Adaptation to the Marine Environment and Their Diversity at the Genomic Level.</title>
        <authorList>
            <person name="Tian X."/>
            <person name="Zhang Z."/>
            <person name="Yang T."/>
            <person name="Chen M."/>
            <person name="Li J."/>
            <person name="Chen F."/>
            <person name="Yang J."/>
            <person name="Li W."/>
            <person name="Zhang B."/>
            <person name="Zhang Z."/>
            <person name="Wu J."/>
            <person name="Zhang C."/>
            <person name="Long L."/>
            <person name="Xiao J."/>
        </authorList>
    </citation>
    <scope>NUCLEOTIDE SEQUENCE [LARGE SCALE GENOMIC DNA]</scope>
    <source>
        <strain evidence="2 3">SCSIO 10390</strain>
    </source>
</reference>
<dbReference type="NCBIfam" id="TIGR03083">
    <property type="entry name" value="maleylpyruvate isomerase family mycothiol-dependent enzyme"/>
    <property type="match status" value="1"/>
</dbReference>
<dbReference type="EMBL" id="LJGT01000038">
    <property type="protein sequence ID" value="OEU90326.1"/>
    <property type="molecule type" value="Genomic_DNA"/>
</dbReference>
<dbReference type="Pfam" id="PF11716">
    <property type="entry name" value="MDMPI_N"/>
    <property type="match status" value="1"/>
</dbReference>
<organism evidence="2 3">
    <name type="scientific">Streptomyces abyssalis</name>
    <dbReference type="NCBI Taxonomy" id="933944"/>
    <lineage>
        <taxon>Bacteria</taxon>
        <taxon>Bacillati</taxon>
        <taxon>Actinomycetota</taxon>
        <taxon>Actinomycetes</taxon>
        <taxon>Kitasatosporales</taxon>
        <taxon>Streptomycetaceae</taxon>
        <taxon>Streptomyces</taxon>
    </lineage>
</organism>
<dbReference type="SUPFAM" id="SSF109854">
    <property type="entry name" value="DinB/YfiT-like putative metalloenzymes"/>
    <property type="match status" value="1"/>
</dbReference>